<dbReference type="Proteomes" id="UP000838756">
    <property type="component" value="Unassembled WGS sequence"/>
</dbReference>
<keyword evidence="4" id="KW-0804">Transcription</keyword>
<evidence type="ECO:0000256" key="4">
    <source>
        <dbReference type="ARBA" id="ARBA00023163"/>
    </source>
</evidence>
<gene>
    <name evidence="7" type="primary">jg5605</name>
    <name evidence="7" type="ORF">PAEG_LOCUS25289</name>
</gene>
<accession>A0A8S4SMR3</accession>
<evidence type="ECO:0000256" key="5">
    <source>
        <dbReference type="ARBA" id="ARBA00025466"/>
    </source>
</evidence>
<evidence type="ECO:0000313" key="7">
    <source>
        <dbReference type="EMBL" id="CAH2266437.1"/>
    </source>
</evidence>
<keyword evidence="3" id="KW-0805">Transcription regulation</keyword>
<organism evidence="7 8">
    <name type="scientific">Pararge aegeria aegeria</name>
    <dbReference type="NCBI Taxonomy" id="348720"/>
    <lineage>
        <taxon>Eukaryota</taxon>
        <taxon>Metazoa</taxon>
        <taxon>Ecdysozoa</taxon>
        <taxon>Arthropoda</taxon>
        <taxon>Hexapoda</taxon>
        <taxon>Insecta</taxon>
        <taxon>Pterygota</taxon>
        <taxon>Neoptera</taxon>
        <taxon>Endopterygota</taxon>
        <taxon>Lepidoptera</taxon>
        <taxon>Glossata</taxon>
        <taxon>Ditrysia</taxon>
        <taxon>Papilionoidea</taxon>
        <taxon>Nymphalidae</taxon>
        <taxon>Satyrinae</taxon>
        <taxon>Satyrini</taxon>
        <taxon>Parargina</taxon>
        <taxon>Pararge</taxon>
    </lineage>
</organism>
<comment type="caution">
    <text evidence="7">The sequence shown here is derived from an EMBL/GenBank/DDBJ whole genome shotgun (WGS) entry which is preliminary data.</text>
</comment>
<evidence type="ECO:0000259" key="6">
    <source>
        <dbReference type="Pfam" id="PF13873"/>
    </source>
</evidence>
<evidence type="ECO:0000256" key="2">
    <source>
        <dbReference type="ARBA" id="ARBA00016807"/>
    </source>
</evidence>
<reference evidence="7" key="1">
    <citation type="submission" date="2022-03" db="EMBL/GenBank/DDBJ databases">
        <authorList>
            <person name="Lindestad O."/>
        </authorList>
    </citation>
    <scope>NUCLEOTIDE SEQUENCE</scope>
</reference>
<protein>
    <recommendedName>
        <fullName evidence="2">Regulatory protein zeste</fullName>
    </recommendedName>
</protein>
<evidence type="ECO:0000313" key="8">
    <source>
        <dbReference type="Proteomes" id="UP000838756"/>
    </source>
</evidence>
<dbReference type="AlphaFoldDB" id="A0A8S4SMR3"/>
<dbReference type="EMBL" id="CAKXAJ010026308">
    <property type="protein sequence ID" value="CAH2266437.1"/>
    <property type="molecule type" value="Genomic_DNA"/>
</dbReference>
<proteinExistence type="predicted"/>
<dbReference type="OrthoDB" id="6084504at2759"/>
<dbReference type="InterPro" id="IPR028002">
    <property type="entry name" value="Myb_DNA-bind_5"/>
</dbReference>
<sequence>MVKRERSVNWESGEKQLLLEIVRPYIAIIENKDMSTDIKKAKNNAWIEIVEKFNAANTWQRDKKQLLNQWNLIKISSKREMSLFCKYLIKTEGKLKPEDKEMMPQEFQMDSKDLLQIIDNEPVMNTNKRRSPKKCSFNFWKSSYQDMHRFRVLRDKRLQQEHEIRMKNMAELQSQAMENLKLQYEFLKKTESQM</sequence>
<dbReference type="PANTHER" id="PTHR21411">
    <property type="entry name" value="APONTIC"/>
    <property type="match status" value="1"/>
</dbReference>
<dbReference type="Pfam" id="PF13873">
    <property type="entry name" value="Myb_DNA-bind_5"/>
    <property type="match status" value="1"/>
</dbReference>
<evidence type="ECO:0000256" key="3">
    <source>
        <dbReference type="ARBA" id="ARBA00023015"/>
    </source>
</evidence>
<feature type="domain" description="Myb/SANT-like DNA-binding" evidence="6">
    <location>
        <begin position="6"/>
        <end position="82"/>
    </location>
</feature>
<keyword evidence="8" id="KW-1185">Reference proteome</keyword>
<name>A0A8S4SMR3_9NEOP</name>
<comment type="subunit">
    <text evidence="1">Self-associates forming complexes of several hundred monomers.</text>
</comment>
<dbReference type="PANTHER" id="PTHR21411:SF0">
    <property type="entry name" value="REGULATORY PROTEIN ZESTE"/>
    <property type="match status" value="1"/>
</dbReference>
<evidence type="ECO:0000256" key="1">
    <source>
        <dbReference type="ARBA" id="ARBA00011764"/>
    </source>
</evidence>
<comment type="function">
    <text evidence="5">Involved in transvection phenomena (= synapsis-dependent gene expression), where the synaptic pairing of chromosomes carrying genes with which zeste interacts influences the expression of these genes. Zeste binds to DNA and stimulates transcription from a nearby promoter.</text>
</comment>